<feature type="domain" description="2Fe-2S ferredoxin-type" evidence="27">
    <location>
        <begin position="33"/>
        <end position="126"/>
    </location>
</feature>
<dbReference type="PANTHER" id="PTHR43644:SF1">
    <property type="entry name" value="NAD(P)H-FLAVIN REDUCTASE"/>
    <property type="match status" value="1"/>
</dbReference>
<keyword evidence="13" id="KW-0479">Metal-binding</keyword>
<evidence type="ECO:0000256" key="15">
    <source>
        <dbReference type="ARBA" id="ARBA00022967"/>
    </source>
</evidence>
<dbReference type="SUPFAM" id="SSF63380">
    <property type="entry name" value="Riboflavin synthase domain-like"/>
    <property type="match status" value="1"/>
</dbReference>
<evidence type="ECO:0000259" key="28">
    <source>
        <dbReference type="PROSITE" id="PS51384"/>
    </source>
</evidence>
<comment type="cofactor">
    <cofactor evidence="1">
        <name>FAD</name>
        <dbReference type="ChEBI" id="CHEBI:57692"/>
    </cofactor>
</comment>
<keyword evidence="20" id="KW-0406">Ion transport</keyword>
<evidence type="ECO:0000256" key="3">
    <source>
        <dbReference type="ARBA" id="ARBA00004533"/>
    </source>
</evidence>
<dbReference type="AlphaFoldDB" id="A0A239PUH8"/>
<proteinExistence type="inferred from homology"/>
<keyword evidence="10" id="KW-0997">Cell inner membrane</keyword>
<dbReference type="CDD" id="cd00207">
    <property type="entry name" value="fer2"/>
    <property type="match status" value="1"/>
</dbReference>
<dbReference type="GO" id="GO:0046872">
    <property type="term" value="F:metal ion binding"/>
    <property type="evidence" value="ECO:0007669"/>
    <property type="project" value="UniProtKB-KW"/>
</dbReference>
<comment type="function">
    <text evidence="2">NQR complex catalyzes the reduction of ubiquinone-1 to ubiquinol by two successive reactions, coupled with the transport of Na(+) ions from the cytoplasm to the periplasm. The first step is catalyzed by NqrF, which accepts electrons from NADH and reduces ubiquinone-1 to ubisemiquinone by a one-electron transfer pathway.</text>
</comment>
<keyword evidence="16" id="KW-0408">Iron</keyword>
<dbReference type="Pfam" id="PF00111">
    <property type="entry name" value="Fer2"/>
    <property type="match status" value="1"/>
</dbReference>
<dbReference type="InterPro" id="IPR017927">
    <property type="entry name" value="FAD-bd_FR_type"/>
</dbReference>
<dbReference type="GO" id="GO:0016655">
    <property type="term" value="F:oxidoreductase activity, acting on NAD(P)H, quinone or similar compound as acceptor"/>
    <property type="evidence" value="ECO:0007669"/>
    <property type="project" value="InterPro"/>
</dbReference>
<dbReference type="InterPro" id="IPR039261">
    <property type="entry name" value="FNR_nucleotide-bd"/>
</dbReference>
<keyword evidence="23" id="KW-0739">Sodium transport</keyword>
<evidence type="ECO:0000256" key="10">
    <source>
        <dbReference type="ARBA" id="ARBA00022519"/>
    </source>
</evidence>
<comment type="subunit">
    <text evidence="5">Composed of six subunits; NqrA, NqrB, NqrC, NqrD, NqrE and NqrF.</text>
</comment>
<dbReference type="RefSeq" id="WP_089344211.1">
    <property type="nucleotide sequence ID" value="NZ_CP067130.1"/>
</dbReference>
<keyword evidence="11" id="KW-0285">Flavoprotein</keyword>
<dbReference type="Gene3D" id="3.40.50.80">
    <property type="entry name" value="Nucleotide-binding domain of ferredoxin-NADP reductase (FNR) module"/>
    <property type="match status" value="1"/>
</dbReference>
<keyword evidence="9" id="KW-1003">Cell membrane</keyword>
<dbReference type="EC" id="7.2.1.1" evidence="6"/>
<dbReference type="Gene3D" id="2.40.30.10">
    <property type="entry name" value="Translation factors"/>
    <property type="match status" value="1"/>
</dbReference>
<evidence type="ECO:0000256" key="7">
    <source>
        <dbReference type="ARBA" id="ARBA00019729"/>
    </source>
</evidence>
<evidence type="ECO:0000313" key="29">
    <source>
        <dbReference type="EMBL" id="SNT73830.1"/>
    </source>
</evidence>
<dbReference type="InterPro" id="IPR036010">
    <property type="entry name" value="2Fe-2S_ferredoxin-like_sf"/>
</dbReference>
<evidence type="ECO:0000256" key="2">
    <source>
        <dbReference type="ARBA" id="ARBA00002972"/>
    </source>
</evidence>
<evidence type="ECO:0000256" key="26">
    <source>
        <dbReference type="ARBA" id="ARBA00048891"/>
    </source>
</evidence>
<dbReference type="EMBL" id="FZQB01000006">
    <property type="protein sequence ID" value="SNT73830.1"/>
    <property type="molecule type" value="Genomic_DNA"/>
</dbReference>
<dbReference type="PRINTS" id="PR00371">
    <property type="entry name" value="FPNCR"/>
</dbReference>
<keyword evidence="30" id="KW-1185">Reference proteome</keyword>
<gene>
    <name evidence="29" type="ORF">SAMN05444959_10610</name>
</gene>
<evidence type="ECO:0000256" key="23">
    <source>
        <dbReference type="ARBA" id="ARBA00023201"/>
    </source>
</evidence>
<dbReference type="NCBIfam" id="TIGR01941">
    <property type="entry name" value="nqrF"/>
    <property type="match status" value="1"/>
</dbReference>
<dbReference type="GO" id="GO:0005886">
    <property type="term" value="C:plasma membrane"/>
    <property type="evidence" value="ECO:0007669"/>
    <property type="project" value="UniProtKB-SubCell"/>
</dbReference>
<keyword evidence="12" id="KW-0001">2Fe-2S</keyword>
<dbReference type="GO" id="GO:0051537">
    <property type="term" value="F:2 iron, 2 sulfur cluster binding"/>
    <property type="evidence" value="ECO:0007669"/>
    <property type="project" value="UniProtKB-KW"/>
</dbReference>
<evidence type="ECO:0000256" key="18">
    <source>
        <dbReference type="ARBA" id="ARBA00023027"/>
    </source>
</evidence>
<evidence type="ECO:0000256" key="17">
    <source>
        <dbReference type="ARBA" id="ARBA00023014"/>
    </source>
</evidence>
<keyword evidence="22" id="KW-0472">Membrane</keyword>
<keyword evidence="8" id="KW-0813">Transport</keyword>
<dbReference type="SUPFAM" id="SSF54292">
    <property type="entry name" value="2Fe-2S ferredoxin-like"/>
    <property type="match status" value="1"/>
</dbReference>
<dbReference type="InterPro" id="IPR001041">
    <property type="entry name" value="2Fe-2S_ferredoxin-type"/>
</dbReference>
<evidence type="ECO:0000256" key="25">
    <source>
        <dbReference type="ARBA" id="ARBA00030787"/>
    </source>
</evidence>
<evidence type="ECO:0000256" key="1">
    <source>
        <dbReference type="ARBA" id="ARBA00001974"/>
    </source>
</evidence>
<dbReference type="SUPFAM" id="SSF52343">
    <property type="entry name" value="Ferredoxin reductase-like, C-terminal NADP-linked domain"/>
    <property type="match status" value="1"/>
</dbReference>
<protein>
    <recommendedName>
        <fullName evidence="7">Na(+)-translocating NADH-quinone reductase subunit F</fullName>
        <ecNumber evidence="6">7.2.1.1</ecNumber>
    </recommendedName>
    <alternativeName>
        <fullName evidence="25">NQR complex subunit F</fullName>
    </alternativeName>
    <alternativeName>
        <fullName evidence="24">NQR-1 subunit F</fullName>
    </alternativeName>
</protein>
<keyword evidence="18" id="KW-0520">NAD</keyword>
<comment type="catalytic activity">
    <reaction evidence="26">
        <text>a ubiquinone + n Na(+)(in) + NADH + H(+) = a ubiquinol + n Na(+)(out) + NAD(+)</text>
        <dbReference type="Rhea" id="RHEA:47748"/>
        <dbReference type="Rhea" id="RHEA-COMP:9565"/>
        <dbReference type="Rhea" id="RHEA-COMP:9566"/>
        <dbReference type="ChEBI" id="CHEBI:15378"/>
        <dbReference type="ChEBI" id="CHEBI:16389"/>
        <dbReference type="ChEBI" id="CHEBI:17976"/>
        <dbReference type="ChEBI" id="CHEBI:29101"/>
        <dbReference type="ChEBI" id="CHEBI:57540"/>
        <dbReference type="ChEBI" id="CHEBI:57945"/>
        <dbReference type="EC" id="7.2.1.1"/>
    </reaction>
</comment>
<evidence type="ECO:0000256" key="11">
    <source>
        <dbReference type="ARBA" id="ARBA00022630"/>
    </source>
</evidence>
<evidence type="ECO:0000256" key="9">
    <source>
        <dbReference type="ARBA" id="ARBA00022475"/>
    </source>
</evidence>
<dbReference type="PANTHER" id="PTHR43644">
    <property type="entry name" value="NA(+)-TRANSLOCATING NADH-QUINONE REDUCTASE SUBUNIT"/>
    <property type="match status" value="1"/>
</dbReference>
<name>A0A239PUH8_9RHOB</name>
<dbReference type="InterPro" id="IPR001433">
    <property type="entry name" value="OxRdtase_FAD/NAD-bd"/>
</dbReference>
<organism evidence="29 30">
    <name type="scientific">Paracoccus seriniphilus</name>
    <dbReference type="NCBI Taxonomy" id="184748"/>
    <lineage>
        <taxon>Bacteria</taxon>
        <taxon>Pseudomonadati</taxon>
        <taxon>Pseudomonadota</taxon>
        <taxon>Alphaproteobacteria</taxon>
        <taxon>Rhodobacterales</taxon>
        <taxon>Paracoccaceae</taxon>
        <taxon>Paracoccus</taxon>
    </lineage>
</organism>
<evidence type="ECO:0000256" key="12">
    <source>
        <dbReference type="ARBA" id="ARBA00022714"/>
    </source>
</evidence>
<dbReference type="PROSITE" id="PS51085">
    <property type="entry name" value="2FE2S_FER_2"/>
    <property type="match status" value="1"/>
</dbReference>
<keyword evidence="21 29" id="KW-0830">Ubiquinone</keyword>
<dbReference type="InterPro" id="IPR010205">
    <property type="entry name" value="NqrF"/>
</dbReference>
<dbReference type="InterPro" id="IPR001709">
    <property type="entry name" value="Flavoprot_Pyr_Nucl_cyt_Rdtase"/>
</dbReference>
<evidence type="ECO:0000256" key="6">
    <source>
        <dbReference type="ARBA" id="ARBA00013099"/>
    </source>
</evidence>
<evidence type="ECO:0000259" key="27">
    <source>
        <dbReference type="PROSITE" id="PS51085"/>
    </source>
</evidence>
<evidence type="ECO:0000256" key="24">
    <source>
        <dbReference type="ARBA" id="ARBA00030032"/>
    </source>
</evidence>
<reference evidence="29 30" key="1">
    <citation type="submission" date="2017-07" db="EMBL/GenBank/DDBJ databases">
        <authorList>
            <person name="Sun Z.S."/>
            <person name="Albrecht U."/>
            <person name="Echele G."/>
            <person name="Lee C.C."/>
        </authorList>
    </citation>
    <scope>NUCLEOTIDE SEQUENCE [LARGE SCALE GENOMIC DNA]</scope>
    <source>
        <strain evidence="29 30">DSM 14827</strain>
    </source>
</reference>
<comment type="similarity">
    <text evidence="4">Belongs to the NqrF family.</text>
</comment>
<keyword evidence="15" id="KW-1278">Translocase</keyword>
<dbReference type="Pfam" id="PF00970">
    <property type="entry name" value="FAD_binding_6"/>
    <property type="match status" value="1"/>
</dbReference>
<evidence type="ECO:0000313" key="30">
    <source>
        <dbReference type="Proteomes" id="UP000198307"/>
    </source>
</evidence>
<accession>A0A239PUH8</accession>
<evidence type="ECO:0000256" key="13">
    <source>
        <dbReference type="ARBA" id="ARBA00022723"/>
    </source>
</evidence>
<keyword evidence="19" id="KW-0915">Sodium</keyword>
<dbReference type="OrthoDB" id="9806195at2"/>
<evidence type="ECO:0000256" key="16">
    <source>
        <dbReference type="ARBA" id="ARBA00023004"/>
    </source>
</evidence>
<dbReference type="Pfam" id="PF00175">
    <property type="entry name" value="NAD_binding_1"/>
    <property type="match status" value="1"/>
</dbReference>
<dbReference type="Proteomes" id="UP000198307">
    <property type="component" value="Unassembled WGS sequence"/>
</dbReference>
<dbReference type="InterPro" id="IPR017938">
    <property type="entry name" value="Riboflavin_synthase-like_b-brl"/>
</dbReference>
<sequence>MTEIVLGAGIVILLIVLLTLALLATRQRLIPPEAVRVTVNGRQQIAASRGDRLLGVLHGADIGIPAACGGSGTCGLCRVEVRGEGAGVAQATEKGILSAAERKAHIRLACQTTLRGSCEVTVPDALLGATGFTCRVISNRQLAPLIRELVLELPAEQPFDFRAGSFLQLTAPPYELDFSHIRVEDRFRDIWELADWPQMRSVSAEPVTRAYSIANRPEDVGRVVFNIRLAVPPAGQEHDLPPGVVSSWLFSRQPGDRIEASGPFGDFHVQSTEREMIFIGGGVGMAPLRAMIHEQIGAGTNRRMRFFYGARAAADLFYVDEFDAIMKAHPNFTWTPALSDPAPGDRWKGATGFIHDTVRAALSSHPAPEDCEYYLCGPPVMISAVLHTLAQLGVEPHSIYNDDFGG</sequence>
<dbReference type="Gene3D" id="3.10.20.30">
    <property type="match status" value="1"/>
</dbReference>
<evidence type="ECO:0000256" key="14">
    <source>
        <dbReference type="ARBA" id="ARBA00022827"/>
    </source>
</evidence>
<evidence type="ECO:0000256" key="22">
    <source>
        <dbReference type="ARBA" id="ARBA00023136"/>
    </source>
</evidence>
<comment type="subcellular location">
    <subcellularLocation>
        <location evidence="3">Cell inner membrane</location>
    </subcellularLocation>
</comment>
<evidence type="ECO:0000256" key="5">
    <source>
        <dbReference type="ARBA" id="ARBA00011309"/>
    </source>
</evidence>
<dbReference type="InterPro" id="IPR012675">
    <property type="entry name" value="Beta-grasp_dom_sf"/>
</dbReference>
<evidence type="ECO:0000256" key="19">
    <source>
        <dbReference type="ARBA" id="ARBA00023053"/>
    </source>
</evidence>
<dbReference type="PROSITE" id="PS51384">
    <property type="entry name" value="FAD_FR"/>
    <property type="match status" value="1"/>
</dbReference>
<keyword evidence="17" id="KW-0411">Iron-sulfur</keyword>
<dbReference type="CDD" id="cd06188">
    <property type="entry name" value="NADH_quinone_reductase"/>
    <property type="match status" value="1"/>
</dbReference>
<evidence type="ECO:0000256" key="8">
    <source>
        <dbReference type="ARBA" id="ARBA00022448"/>
    </source>
</evidence>
<dbReference type="GO" id="GO:0006814">
    <property type="term" value="P:sodium ion transport"/>
    <property type="evidence" value="ECO:0007669"/>
    <property type="project" value="UniProtKB-KW"/>
</dbReference>
<evidence type="ECO:0000256" key="21">
    <source>
        <dbReference type="ARBA" id="ARBA00023075"/>
    </source>
</evidence>
<keyword evidence="14" id="KW-0274">FAD</keyword>
<evidence type="ECO:0000256" key="4">
    <source>
        <dbReference type="ARBA" id="ARBA00005570"/>
    </source>
</evidence>
<dbReference type="InterPro" id="IPR008333">
    <property type="entry name" value="Cbr1-like_FAD-bd_dom"/>
</dbReference>
<evidence type="ECO:0000256" key="20">
    <source>
        <dbReference type="ARBA" id="ARBA00023065"/>
    </source>
</evidence>
<feature type="domain" description="FAD-binding FR-type" evidence="28">
    <location>
        <begin position="129"/>
        <end position="270"/>
    </location>
</feature>